<sequence>MEQLILYKLLFLLLFVCQISYAETMIGQELKVLDGNFKKSLQATAKMLPFAVGKNVISSNISYSFDSINGRIHYEALIEYSFRYGACFDVMNTLVYSQEEAEYYFSFIQGASIFLDSNSDMELISFTNNQNVERYLWQKSENTAYYVPVGSQKNSYLIFKIQLVPRQKGVLLKYKQVVEDIVKRTKWNQVLDELI</sequence>
<dbReference type="AlphaFoldDB" id="A0A1I1DQL0"/>
<accession>A0A1I1DQL0</accession>
<name>A0A1I1DQL0_BREAD</name>
<dbReference type="RefSeq" id="WP_092318730.1">
    <property type="nucleotide sequence ID" value="NZ_FOKY01000003.1"/>
</dbReference>
<dbReference type="STRING" id="34097.SAMN02745150_00729"/>
<evidence type="ECO:0000313" key="2">
    <source>
        <dbReference type="Proteomes" id="UP000240042"/>
    </source>
</evidence>
<gene>
    <name evidence="1" type="ORF">SAMN02745150_00729</name>
</gene>
<protein>
    <submittedName>
        <fullName evidence="1">Uncharacterized protein</fullName>
    </submittedName>
</protein>
<evidence type="ECO:0000313" key="1">
    <source>
        <dbReference type="EMBL" id="SFB77124.1"/>
    </source>
</evidence>
<reference evidence="2" key="1">
    <citation type="submission" date="2016-10" db="EMBL/GenBank/DDBJ databases">
        <authorList>
            <person name="Varghese N."/>
            <person name="Submissions S."/>
        </authorList>
    </citation>
    <scope>NUCLEOTIDE SEQUENCE [LARGE SCALE GENOMIC DNA]</scope>
    <source>
        <strain evidence="2">ATCC 43811</strain>
    </source>
</reference>
<proteinExistence type="predicted"/>
<dbReference type="Proteomes" id="UP000240042">
    <property type="component" value="Unassembled WGS sequence"/>
</dbReference>
<keyword evidence="2" id="KW-1185">Reference proteome</keyword>
<dbReference type="EMBL" id="FOKY01000003">
    <property type="protein sequence ID" value="SFB77124.1"/>
    <property type="molecule type" value="Genomic_DNA"/>
</dbReference>
<organism evidence="1 2">
    <name type="scientific">Brevinema andersonii</name>
    <dbReference type="NCBI Taxonomy" id="34097"/>
    <lineage>
        <taxon>Bacteria</taxon>
        <taxon>Pseudomonadati</taxon>
        <taxon>Spirochaetota</taxon>
        <taxon>Spirochaetia</taxon>
        <taxon>Brevinematales</taxon>
        <taxon>Brevinemataceae</taxon>
        <taxon>Brevinema</taxon>
    </lineage>
</organism>